<organism evidence="12 13">
    <name type="scientific">Sphingobium ummariense RL-3</name>
    <dbReference type="NCBI Taxonomy" id="1346791"/>
    <lineage>
        <taxon>Bacteria</taxon>
        <taxon>Pseudomonadati</taxon>
        <taxon>Pseudomonadota</taxon>
        <taxon>Alphaproteobacteria</taxon>
        <taxon>Sphingomonadales</taxon>
        <taxon>Sphingomonadaceae</taxon>
        <taxon>Sphingobium</taxon>
    </lineage>
</organism>
<evidence type="ECO:0000256" key="7">
    <source>
        <dbReference type="ARBA" id="ARBA00023237"/>
    </source>
</evidence>
<dbReference type="Pfam" id="PF07715">
    <property type="entry name" value="Plug"/>
    <property type="match status" value="1"/>
</dbReference>
<dbReference type="PANTHER" id="PTHR47234">
    <property type="match status" value="1"/>
</dbReference>
<evidence type="ECO:0000256" key="3">
    <source>
        <dbReference type="ARBA" id="ARBA00022452"/>
    </source>
</evidence>
<dbReference type="eggNOG" id="COG4771">
    <property type="taxonomic scope" value="Bacteria"/>
</dbReference>
<dbReference type="PROSITE" id="PS52016">
    <property type="entry name" value="TONB_DEPENDENT_REC_3"/>
    <property type="match status" value="1"/>
</dbReference>
<keyword evidence="2 8" id="KW-0813">Transport</keyword>
<keyword evidence="3 8" id="KW-1134">Transmembrane beta strand</keyword>
<feature type="domain" description="TonB-dependent receptor plug" evidence="11">
    <location>
        <begin position="2"/>
        <end position="107"/>
    </location>
</feature>
<sequence length="917" mass="98438">MVGADRLEQRGVTNIGDALNELPSFRATTGPASQGLSETGYIGGRILDLRGLGPVRTLTLVDGKRFVPATLQGTVDTNLIPSVLLERAEVVTGGASAAYGSDAVAGVVNLIINGRLEGFKASAQSGITDRGDDRQTLLSLAGGAKIGNNLHLIAGMEYEKSTGIGNCYEREWCATETLNFGRPPGITNIPANNILSGVRPSTISRRGVINSSRNAAGIAFSSATDPLRGITFNPDGSARFFQYGTGLGSVANSVNSLYMVGGEGEGENGYFDALPLKSPTERVAAYARLTWDISPNITAALDVSYGRLRARHGVREYKDAETVIRRDNAFIDLLPQSPDPRLNIRSILNANPNIASFRLGRTYNDIGVGRTLARNETFRTVASIKGKISDGWSWDAYYEFGRNNFHSTVYNASITSNYNRAIDAVRDPVSGQIVCRALSSLNTDPASRAAAAGCVPLNPFGNLTTPAAQAYVSTNAFQKNRTTEHVIVGNLNGTLIDLWAGPLSVAFGGEFRSDKITGDTDFYSQNLLLFQGGGSLVQGKVEVTEGYVEAELPLAHDITLLRELSLNGAVRRTHYNRQGANNQSTVNATTWKVGAVWEPVEWLRLRGTRSRDIRAPNIAELFGPTTQSFGIINDRQNGGAQIQPRVLSGSNPNLVPEVANTWTVGVVLQPRGGGLLGRLRASVDYYDIQIDDAIGNIGGQTIVDRCFQGATEFCNLVTRDASGILTRIVDTQQNVNKLITRGLDVELTYRQPLGDMGNVDLRLLATITNNLITRDSAGSTDRAGQTGLRGGTVPGVPDYILDGLLTWSREALSVSAHARYIPSGFYNSSFIGPDQEGYNVAATNSSNINSVPDAIYVDLMTQIEFLKDGGRNGTFFFGIDNLFDKDPPLVPGANGVGNNLLFSPVGRAYKAGIRFGF</sequence>
<dbReference type="Gene3D" id="2.40.170.20">
    <property type="entry name" value="TonB-dependent receptor, beta-barrel domain"/>
    <property type="match status" value="1"/>
</dbReference>
<dbReference type="PATRIC" id="fig|1346791.3.peg.1042"/>
<protein>
    <recommendedName>
        <fullName evidence="14">TonB-denpendent receptor</fullName>
    </recommendedName>
</protein>
<proteinExistence type="inferred from homology"/>
<accession>T0K9A6</accession>
<evidence type="ECO:0000256" key="9">
    <source>
        <dbReference type="RuleBase" id="RU003357"/>
    </source>
</evidence>
<evidence type="ECO:0000256" key="2">
    <source>
        <dbReference type="ARBA" id="ARBA00022448"/>
    </source>
</evidence>
<dbReference type="InterPro" id="IPR000531">
    <property type="entry name" value="Beta-barrel_TonB"/>
</dbReference>
<evidence type="ECO:0000256" key="6">
    <source>
        <dbReference type="ARBA" id="ARBA00023136"/>
    </source>
</evidence>
<dbReference type="Gene3D" id="2.170.130.10">
    <property type="entry name" value="TonB-dependent receptor, plug domain"/>
    <property type="match status" value="1"/>
</dbReference>
<keyword evidence="6 8" id="KW-0472">Membrane</keyword>
<reference evidence="12 13" key="1">
    <citation type="journal article" date="2013" name="Genome Announc.">
        <title>Draft Genome Sequence of Sphingobium ummariense Strain RL-3, a Hexachlorocyclohexane-Degrading Bacterium.</title>
        <authorList>
            <person name="Kohli P."/>
            <person name="Dua A."/>
            <person name="Sangwan N."/>
            <person name="Oldach P."/>
            <person name="Khurana J.P."/>
            <person name="Lal R."/>
        </authorList>
    </citation>
    <scope>NUCLEOTIDE SEQUENCE [LARGE SCALE GENOMIC DNA]</scope>
    <source>
        <strain evidence="12 13">RL-3</strain>
    </source>
</reference>
<evidence type="ECO:0008006" key="14">
    <source>
        <dbReference type="Google" id="ProtNLM"/>
    </source>
</evidence>
<keyword evidence="5 9" id="KW-0798">TonB box</keyword>
<dbReference type="GO" id="GO:0009279">
    <property type="term" value="C:cell outer membrane"/>
    <property type="evidence" value="ECO:0007669"/>
    <property type="project" value="UniProtKB-SubCell"/>
</dbReference>
<comment type="similarity">
    <text evidence="8 9">Belongs to the TonB-dependent receptor family.</text>
</comment>
<dbReference type="InterPro" id="IPR036942">
    <property type="entry name" value="Beta-barrel_TonB_sf"/>
</dbReference>
<keyword evidence="7 8" id="KW-0998">Cell outer membrane</keyword>
<dbReference type="Pfam" id="PF00593">
    <property type="entry name" value="TonB_dep_Rec_b-barrel"/>
    <property type="match status" value="1"/>
</dbReference>
<gene>
    <name evidence="12" type="ORF">M529_05415</name>
</gene>
<name>T0K9A6_9SPHN</name>
<evidence type="ECO:0000259" key="11">
    <source>
        <dbReference type="Pfam" id="PF07715"/>
    </source>
</evidence>
<evidence type="ECO:0000256" key="1">
    <source>
        <dbReference type="ARBA" id="ARBA00004571"/>
    </source>
</evidence>
<evidence type="ECO:0000313" key="13">
    <source>
        <dbReference type="Proteomes" id="UP000015523"/>
    </source>
</evidence>
<dbReference type="PANTHER" id="PTHR47234:SF3">
    <property type="entry name" value="SECRETIN_TONB SHORT N-TERMINAL DOMAIN-CONTAINING PROTEIN"/>
    <property type="match status" value="1"/>
</dbReference>
<evidence type="ECO:0000256" key="4">
    <source>
        <dbReference type="ARBA" id="ARBA00022692"/>
    </source>
</evidence>
<evidence type="ECO:0000256" key="5">
    <source>
        <dbReference type="ARBA" id="ARBA00023077"/>
    </source>
</evidence>
<dbReference type="InterPro" id="IPR039426">
    <property type="entry name" value="TonB-dep_rcpt-like"/>
</dbReference>
<evidence type="ECO:0000313" key="12">
    <source>
        <dbReference type="EMBL" id="EQB33234.1"/>
    </source>
</evidence>
<evidence type="ECO:0000259" key="10">
    <source>
        <dbReference type="Pfam" id="PF00593"/>
    </source>
</evidence>
<feature type="domain" description="TonB-dependent receptor-like beta-barrel" evidence="10">
    <location>
        <begin position="369"/>
        <end position="882"/>
    </location>
</feature>
<comment type="caution">
    <text evidence="12">The sequence shown here is derived from an EMBL/GenBank/DDBJ whole genome shotgun (WGS) entry which is preliminary data.</text>
</comment>
<dbReference type="AlphaFoldDB" id="T0K9A6"/>
<dbReference type="EMBL" id="AUWY01000047">
    <property type="protein sequence ID" value="EQB33234.1"/>
    <property type="molecule type" value="Genomic_DNA"/>
</dbReference>
<comment type="subcellular location">
    <subcellularLocation>
        <location evidence="1 8">Cell outer membrane</location>
        <topology evidence="1 8">Multi-pass membrane protein</topology>
    </subcellularLocation>
</comment>
<dbReference type="Proteomes" id="UP000015523">
    <property type="component" value="Unassembled WGS sequence"/>
</dbReference>
<dbReference type="STRING" id="1346791.M529_05415"/>
<keyword evidence="4 8" id="KW-0812">Transmembrane</keyword>
<keyword evidence="13" id="KW-1185">Reference proteome</keyword>
<dbReference type="InterPro" id="IPR012910">
    <property type="entry name" value="Plug_dom"/>
</dbReference>
<dbReference type="InterPro" id="IPR037066">
    <property type="entry name" value="Plug_dom_sf"/>
</dbReference>
<evidence type="ECO:0000256" key="8">
    <source>
        <dbReference type="PROSITE-ProRule" id="PRU01360"/>
    </source>
</evidence>
<dbReference type="SUPFAM" id="SSF56935">
    <property type="entry name" value="Porins"/>
    <property type="match status" value="1"/>
</dbReference>
<dbReference type="eggNOG" id="COG4206">
    <property type="taxonomic scope" value="Bacteria"/>
</dbReference>